<protein>
    <submittedName>
        <fullName evidence="2">Uncharacterized protein</fullName>
    </submittedName>
</protein>
<feature type="compositionally biased region" description="Low complexity" evidence="1">
    <location>
        <begin position="20"/>
        <end position="37"/>
    </location>
</feature>
<keyword evidence="3" id="KW-1185">Reference proteome</keyword>
<reference evidence="2 3" key="1">
    <citation type="submission" date="2019-04" db="EMBL/GenBank/DDBJ databases">
        <title>Friends and foes A comparative genomics studyof 23 Aspergillus species from section Flavi.</title>
        <authorList>
            <consortium name="DOE Joint Genome Institute"/>
            <person name="Kjaerbolling I."/>
            <person name="Vesth T."/>
            <person name="Frisvad J.C."/>
            <person name="Nybo J.L."/>
            <person name="Theobald S."/>
            <person name="Kildgaard S."/>
            <person name="Isbrandt T."/>
            <person name="Kuo A."/>
            <person name="Sato A."/>
            <person name="Lyhne E.K."/>
            <person name="Kogle M.E."/>
            <person name="Wiebenga A."/>
            <person name="Kun R.S."/>
            <person name="Lubbers R.J."/>
            <person name="Makela M.R."/>
            <person name="Barry K."/>
            <person name="Chovatia M."/>
            <person name="Clum A."/>
            <person name="Daum C."/>
            <person name="Haridas S."/>
            <person name="He G."/>
            <person name="LaButti K."/>
            <person name="Lipzen A."/>
            <person name="Mondo S."/>
            <person name="Riley R."/>
            <person name="Salamov A."/>
            <person name="Simmons B.A."/>
            <person name="Magnuson J.K."/>
            <person name="Henrissat B."/>
            <person name="Mortensen U.H."/>
            <person name="Larsen T.O."/>
            <person name="Devries R.P."/>
            <person name="Grigoriev I.V."/>
            <person name="Machida M."/>
            <person name="Baker S.E."/>
            <person name="Andersen M.R."/>
        </authorList>
    </citation>
    <scope>NUCLEOTIDE SEQUENCE [LARGE SCALE GENOMIC DNA]</scope>
    <source>
        <strain evidence="2 3">IBT 29228</strain>
    </source>
</reference>
<feature type="region of interest" description="Disordered" evidence="1">
    <location>
        <begin position="1"/>
        <end position="58"/>
    </location>
</feature>
<feature type="region of interest" description="Disordered" evidence="1">
    <location>
        <begin position="228"/>
        <end position="249"/>
    </location>
</feature>
<dbReference type="Proteomes" id="UP000326198">
    <property type="component" value="Unassembled WGS sequence"/>
</dbReference>
<dbReference type="EMBL" id="ML736173">
    <property type="protein sequence ID" value="KAE8381243.1"/>
    <property type="molecule type" value="Genomic_DNA"/>
</dbReference>
<feature type="compositionally biased region" description="Polar residues" evidence="1">
    <location>
        <begin position="38"/>
        <end position="57"/>
    </location>
</feature>
<evidence type="ECO:0000313" key="3">
    <source>
        <dbReference type="Proteomes" id="UP000326198"/>
    </source>
</evidence>
<proteinExistence type="predicted"/>
<accession>A0A5N7BHH5</accession>
<gene>
    <name evidence="2" type="ORF">BDV26DRAFT_101925</name>
</gene>
<evidence type="ECO:0000313" key="2">
    <source>
        <dbReference type="EMBL" id="KAE8381243.1"/>
    </source>
</evidence>
<dbReference type="AlphaFoldDB" id="A0A5N7BHH5"/>
<sequence>MALSERRSRFFHLRRPGVAQSESSSQPEQQQQQQQQQRPVTSTAPLQPPKSSSSATEQAAELLKITNHIRTQLHEVQRLRRLRAPLLDPAESNWIDATISDIAHAAHDVAVLLEPTRIEQETRNGKLTLGRQLRWKYRESQRAMNKSQRLLACHHSLIGVLSHLQRIDLSQPTPSRMYELEAGLTSNAVLEPCELEVVLDAPAWGKVVGSDADEPECVVEWPGKQKTMVSSATKQDSVRANTPAADSNNVDLSAMDCEMNDLLEWRRSRGPMVDTKRSVVHLSRGV</sequence>
<organism evidence="2 3">
    <name type="scientific">Aspergillus bertholletiae</name>
    <dbReference type="NCBI Taxonomy" id="1226010"/>
    <lineage>
        <taxon>Eukaryota</taxon>
        <taxon>Fungi</taxon>
        <taxon>Dikarya</taxon>
        <taxon>Ascomycota</taxon>
        <taxon>Pezizomycotina</taxon>
        <taxon>Eurotiomycetes</taxon>
        <taxon>Eurotiomycetidae</taxon>
        <taxon>Eurotiales</taxon>
        <taxon>Aspergillaceae</taxon>
        <taxon>Aspergillus</taxon>
        <taxon>Aspergillus subgen. Circumdati</taxon>
    </lineage>
</organism>
<dbReference type="OrthoDB" id="3800389at2759"/>
<evidence type="ECO:0000256" key="1">
    <source>
        <dbReference type="SAM" id="MobiDB-lite"/>
    </source>
</evidence>
<name>A0A5N7BHH5_9EURO</name>